<accession>A0A0R3TGX3</accession>
<evidence type="ECO:0000313" key="2">
    <source>
        <dbReference type="EMBL" id="VDO02170.1"/>
    </source>
</evidence>
<evidence type="ECO:0000313" key="3">
    <source>
        <dbReference type="Proteomes" id="UP000278807"/>
    </source>
</evidence>
<dbReference type="AlphaFoldDB" id="A0A0R3TGX3"/>
<feature type="compositionally biased region" description="Basic and acidic residues" evidence="1">
    <location>
        <begin position="22"/>
        <end position="31"/>
    </location>
</feature>
<reference evidence="4" key="1">
    <citation type="submission" date="2017-02" db="UniProtKB">
        <authorList>
            <consortium name="WormBaseParasite"/>
        </authorList>
    </citation>
    <scope>IDENTIFICATION</scope>
</reference>
<dbReference type="Proteomes" id="UP000278807">
    <property type="component" value="Unassembled WGS sequence"/>
</dbReference>
<dbReference type="WBParaSite" id="HNAJ_0000631401-mRNA-1">
    <property type="protein sequence ID" value="HNAJ_0000631401-mRNA-1"/>
    <property type="gene ID" value="HNAJ_0000631401"/>
</dbReference>
<organism evidence="4">
    <name type="scientific">Rodentolepis nana</name>
    <name type="common">Dwarf tapeworm</name>
    <name type="synonym">Hymenolepis nana</name>
    <dbReference type="NCBI Taxonomy" id="102285"/>
    <lineage>
        <taxon>Eukaryota</taxon>
        <taxon>Metazoa</taxon>
        <taxon>Spiralia</taxon>
        <taxon>Lophotrochozoa</taxon>
        <taxon>Platyhelminthes</taxon>
        <taxon>Cestoda</taxon>
        <taxon>Eucestoda</taxon>
        <taxon>Cyclophyllidea</taxon>
        <taxon>Hymenolepididae</taxon>
        <taxon>Rodentolepis</taxon>
    </lineage>
</organism>
<reference evidence="2 3" key="2">
    <citation type="submission" date="2018-11" db="EMBL/GenBank/DDBJ databases">
        <authorList>
            <consortium name="Pathogen Informatics"/>
        </authorList>
    </citation>
    <scope>NUCLEOTIDE SEQUENCE [LARGE SCALE GENOMIC DNA]</scope>
</reference>
<evidence type="ECO:0000313" key="4">
    <source>
        <dbReference type="WBParaSite" id="HNAJ_0000631401-mRNA-1"/>
    </source>
</evidence>
<feature type="region of interest" description="Disordered" evidence="1">
    <location>
        <begin position="1"/>
        <end position="31"/>
    </location>
</feature>
<dbReference type="EMBL" id="UZAE01006648">
    <property type="protein sequence ID" value="VDO02170.1"/>
    <property type="molecule type" value="Genomic_DNA"/>
</dbReference>
<evidence type="ECO:0000256" key="1">
    <source>
        <dbReference type="SAM" id="MobiDB-lite"/>
    </source>
</evidence>
<gene>
    <name evidence="2" type="ORF">HNAJ_LOCUS6310</name>
</gene>
<protein>
    <submittedName>
        <fullName evidence="2 4">Uncharacterized protein</fullName>
    </submittedName>
</protein>
<name>A0A0R3TGX3_RODNA</name>
<proteinExistence type="predicted"/>
<sequence>MTNQSPSTQFGVSCLGPNISRSDNKPGNVKEQHFELQWEEAVLRLTGTAGFVESFQIPFAIPKPDTMTQLLP</sequence>
<feature type="compositionally biased region" description="Polar residues" evidence="1">
    <location>
        <begin position="1"/>
        <end position="11"/>
    </location>
</feature>
<keyword evidence="3" id="KW-1185">Reference proteome</keyword>